<evidence type="ECO:0000256" key="1">
    <source>
        <dbReference type="PIRSR" id="PIRSR018249-1"/>
    </source>
</evidence>
<evidence type="ECO:0000259" key="4">
    <source>
        <dbReference type="Pfam" id="PF21302"/>
    </source>
</evidence>
<organism evidence="5 6">
    <name type="scientific">Shimazuella alba</name>
    <dbReference type="NCBI Taxonomy" id="2690964"/>
    <lineage>
        <taxon>Bacteria</taxon>
        <taxon>Bacillati</taxon>
        <taxon>Bacillota</taxon>
        <taxon>Bacilli</taxon>
        <taxon>Bacillales</taxon>
        <taxon>Thermoactinomycetaceae</taxon>
        <taxon>Shimazuella</taxon>
    </lineage>
</organism>
<feature type="binding site" evidence="2">
    <location>
        <position position="205"/>
    </location>
    <ligand>
        <name>S-adenosyl-L-methionine</name>
        <dbReference type="ChEBI" id="CHEBI:59789"/>
    </ligand>
</feature>
<feature type="domain" description="23S rRNA (guanine(745)-N(1))-methyltransferase N-terminal" evidence="4">
    <location>
        <begin position="21"/>
        <end position="57"/>
    </location>
</feature>
<dbReference type="Pfam" id="PF13847">
    <property type="entry name" value="Methyltransf_31"/>
    <property type="match status" value="1"/>
</dbReference>
<keyword evidence="6" id="KW-1185">Reference proteome</keyword>
<dbReference type="Pfam" id="PF21302">
    <property type="entry name" value="Zn_ribbon_RlmA"/>
    <property type="match status" value="1"/>
</dbReference>
<feature type="binding site" evidence="1">
    <location>
        <position position="26"/>
    </location>
    <ligand>
        <name>Zn(2+)</name>
        <dbReference type="ChEBI" id="CHEBI:29105"/>
    </ligand>
</feature>
<dbReference type="GO" id="GO:0008168">
    <property type="term" value="F:methyltransferase activity"/>
    <property type="evidence" value="ECO:0007669"/>
    <property type="project" value="UniProtKB-KW"/>
</dbReference>
<keyword evidence="2" id="KW-0949">S-adenosyl-L-methionine</keyword>
<dbReference type="CDD" id="cd02440">
    <property type="entry name" value="AdoMet_MTases"/>
    <property type="match status" value="1"/>
</dbReference>
<keyword evidence="1" id="KW-0479">Metal-binding</keyword>
<dbReference type="SUPFAM" id="SSF53335">
    <property type="entry name" value="S-adenosyl-L-methionine-dependent methyltransferases"/>
    <property type="match status" value="1"/>
</dbReference>
<evidence type="ECO:0000259" key="3">
    <source>
        <dbReference type="Pfam" id="PF13847"/>
    </source>
</evidence>
<sequence>MSKNKKKTIQAKLLAKSQNIFRCPLCSNPMKVAYLSSLICSKNHCFDLSKRGYVNFLSNSIQTRYGKTLFESRKIVWNSGLFERLSENISTKIFNEFKPKSKQITLLDAGCGEGTPLYSIRKRIIQNTSNDFLGVGIDISKEAIDIASKDYSNVIWCVSDLANSPFEKKQFNFILNILSPSNYAEFRRILDDDGILIKVIPERDYLLELRNSFFEPTKKSYSNEKTLARFQHHFKILTADRLRYHFSLDGTLMDHLIQMTPLSWGISDERLLPFSTMNTKKITVDLTILSGKPR</sequence>
<dbReference type="AlphaFoldDB" id="A0A6I4W029"/>
<dbReference type="RefSeq" id="WP_160801416.1">
    <property type="nucleotide sequence ID" value="NZ_WUUL01000006.1"/>
</dbReference>
<dbReference type="Gene3D" id="3.40.50.150">
    <property type="entry name" value="Vaccinia Virus protein VP39"/>
    <property type="match status" value="1"/>
</dbReference>
<keyword evidence="5" id="KW-0489">Methyltransferase</keyword>
<dbReference type="GO" id="GO:0032259">
    <property type="term" value="P:methylation"/>
    <property type="evidence" value="ECO:0007669"/>
    <property type="project" value="UniProtKB-KW"/>
</dbReference>
<feature type="binding site" evidence="1">
    <location>
        <position position="23"/>
    </location>
    <ligand>
        <name>Zn(2+)</name>
        <dbReference type="ChEBI" id="CHEBI:29105"/>
    </ligand>
</feature>
<proteinExistence type="predicted"/>
<dbReference type="PIRSF" id="PIRSF018249">
    <property type="entry name" value="MyrA_prd"/>
    <property type="match status" value="1"/>
</dbReference>
<dbReference type="InterPro" id="IPR029063">
    <property type="entry name" value="SAM-dependent_MTases_sf"/>
</dbReference>
<dbReference type="Proteomes" id="UP000430692">
    <property type="component" value="Unassembled WGS sequence"/>
</dbReference>
<feature type="binding site" evidence="1">
    <location>
        <position position="40"/>
    </location>
    <ligand>
        <name>Zn(2+)</name>
        <dbReference type="ChEBI" id="CHEBI:29105"/>
    </ligand>
</feature>
<feature type="binding site" evidence="2">
    <location>
        <begin position="113"/>
        <end position="114"/>
    </location>
    <ligand>
        <name>S-adenosyl-L-methionine</name>
        <dbReference type="ChEBI" id="CHEBI:59789"/>
    </ligand>
</feature>
<dbReference type="GO" id="GO:0046872">
    <property type="term" value="F:metal ion binding"/>
    <property type="evidence" value="ECO:0007669"/>
    <property type="project" value="UniProtKB-KW"/>
</dbReference>
<reference evidence="5 6" key="1">
    <citation type="submission" date="2019-12" db="EMBL/GenBank/DDBJ databases">
        <title>Whole-genome analyses of novel actinobacteria.</title>
        <authorList>
            <person name="Sahin N."/>
            <person name="Saygin H."/>
        </authorList>
    </citation>
    <scope>NUCLEOTIDE SEQUENCE [LARGE SCALE GENOMIC DNA]</scope>
    <source>
        <strain evidence="5 6">KC615</strain>
    </source>
</reference>
<accession>A0A6I4W029</accession>
<gene>
    <name evidence="5" type="ORF">GSM42_10055</name>
</gene>
<dbReference type="EMBL" id="WUUL01000006">
    <property type="protein sequence ID" value="MXQ54054.1"/>
    <property type="molecule type" value="Genomic_DNA"/>
</dbReference>
<dbReference type="InterPro" id="IPR048647">
    <property type="entry name" value="RlmA_N"/>
</dbReference>
<name>A0A6I4W029_9BACL</name>
<evidence type="ECO:0000313" key="6">
    <source>
        <dbReference type="Proteomes" id="UP000430692"/>
    </source>
</evidence>
<keyword evidence="1" id="KW-0862">Zinc</keyword>
<evidence type="ECO:0000256" key="2">
    <source>
        <dbReference type="PIRSR" id="PIRSR018249-2"/>
    </source>
</evidence>
<feature type="binding site" evidence="2">
    <location>
        <position position="82"/>
    </location>
    <ligand>
        <name>S-adenosyl-L-methionine</name>
        <dbReference type="ChEBI" id="CHEBI:59789"/>
    </ligand>
</feature>
<dbReference type="InterPro" id="IPR025714">
    <property type="entry name" value="Methyltranfer_dom"/>
</dbReference>
<protein>
    <submittedName>
        <fullName evidence="5">Methyltransferase domain-containing protein</fullName>
    </submittedName>
</protein>
<keyword evidence="5" id="KW-0808">Transferase</keyword>
<comment type="caution">
    <text evidence="5">The sequence shown here is derived from an EMBL/GenBank/DDBJ whole genome shotgun (WGS) entry which is preliminary data.</text>
</comment>
<dbReference type="InterPro" id="IPR016718">
    <property type="entry name" value="rRNA_m1G-MeTrfase_A_prd"/>
</dbReference>
<feature type="binding site" evidence="1">
    <location>
        <position position="44"/>
    </location>
    <ligand>
        <name>Zn(2+)</name>
        <dbReference type="ChEBI" id="CHEBI:29105"/>
    </ligand>
</feature>
<feature type="domain" description="Methyltransferase" evidence="3">
    <location>
        <begin position="101"/>
        <end position="177"/>
    </location>
</feature>
<evidence type="ECO:0000313" key="5">
    <source>
        <dbReference type="EMBL" id="MXQ54054.1"/>
    </source>
</evidence>